<dbReference type="SUPFAM" id="SSF53448">
    <property type="entry name" value="Nucleotide-diphospho-sugar transferases"/>
    <property type="match status" value="1"/>
</dbReference>
<evidence type="ECO:0000256" key="2">
    <source>
        <dbReference type="ARBA" id="ARBA00010401"/>
    </source>
</evidence>
<evidence type="ECO:0000256" key="7">
    <source>
        <dbReference type="SAM" id="Phobius"/>
    </source>
</evidence>
<dbReference type="EC" id="2.7.7.23" evidence="3"/>
<keyword evidence="8" id="KW-1185">Reference proteome</keyword>
<dbReference type="PANTHER" id="PTHR11952">
    <property type="entry name" value="UDP- GLUCOSE PYROPHOSPHORYLASE"/>
    <property type="match status" value="1"/>
</dbReference>
<dbReference type="GO" id="GO:0003977">
    <property type="term" value="F:UDP-N-acetylglucosamine diphosphorylase activity"/>
    <property type="evidence" value="ECO:0007669"/>
    <property type="project" value="UniProtKB-EC"/>
</dbReference>
<evidence type="ECO:0000313" key="9">
    <source>
        <dbReference type="RefSeq" id="XP_030747353.1"/>
    </source>
</evidence>
<keyword evidence="7" id="KW-0812">Transmembrane</keyword>
<keyword evidence="5" id="KW-0548">Nucleotidyltransferase</keyword>
<dbReference type="Gene3D" id="3.90.550.10">
    <property type="entry name" value="Spore Coat Polysaccharide Biosynthesis Protein SpsA, Chain A"/>
    <property type="match status" value="1"/>
</dbReference>
<evidence type="ECO:0000313" key="8">
    <source>
        <dbReference type="Proteomes" id="UP000504635"/>
    </source>
</evidence>
<dbReference type="RefSeq" id="XP_030747353.1">
    <property type="nucleotide sequence ID" value="XM_030891493.1"/>
</dbReference>
<evidence type="ECO:0000256" key="3">
    <source>
        <dbReference type="ARBA" id="ARBA00012457"/>
    </source>
</evidence>
<comment type="similarity">
    <text evidence="2">Belongs to the UDPGP type 1 family.</text>
</comment>
<protein>
    <recommendedName>
        <fullName evidence="3">UDP-N-acetylglucosamine diphosphorylase</fullName>
        <ecNumber evidence="3">2.7.7.23</ecNumber>
    </recommendedName>
</protein>
<organism evidence="8 9">
    <name type="scientific">Sitophilus oryzae</name>
    <name type="common">Rice weevil</name>
    <name type="synonym">Curculio oryzae</name>
    <dbReference type="NCBI Taxonomy" id="7048"/>
    <lineage>
        <taxon>Eukaryota</taxon>
        <taxon>Metazoa</taxon>
        <taxon>Ecdysozoa</taxon>
        <taxon>Arthropoda</taxon>
        <taxon>Hexapoda</taxon>
        <taxon>Insecta</taxon>
        <taxon>Pterygota</taxon>
        <taxon>Neoptera</taxon>
        <taxon>Endopterygota</taxon>
        <taxon>Coleoptera</taxon>
        <taxon>Polyphaga</taxon>
        <taxon>Cucujiformia</taxon>
        <taxon>Curculionidae</taxon>
        <taxon>Dryophthorinae</taxon>
        <taxon>Sitophilus</taxon>
    </lineage>
</organism>
<evidence type="ECO:0000256" key="4">
    <source>
        <dbReference type="ARBA" id="ARBA00022679"/>
    </source>
</evidence>
<dbReference type="InterPro" id="IPR002618">
    <property type="entry name" value="UDPGP_fam"/>
</dbReference>
<proteinExistence type="inferred from homology"/>
<keyword evidence="7" id="KW-0472">Membrane</keyword>
<keyword evidence="4" id="KW-0808">Transferase</keyword>
<dbReference type="GO" id="GO:0006048">
    <property type="term" value="P:UDP-N-acetylglucosamine biosynthetic process"/>
    <property type="evidence" value="ECO:0007669"/>
    <property type="project" value="TreeGrafter"/>
</dbReference>
<gene>
    <name evidence="9" type="primary">LOC115875915</name>
</gene>
<name>A0A6J2X7Y8_SITOR</name>
<dbReference type="AlphaFoldDB" id="A0A6J2X7Y8"/>
<dbReference type="CDD" id="cd04193">
    <property type="entry name" value="UDPGlcNAc_PPase"/>
    <property type="match status" value="1"/>
</dbReference>
<sequence>MSCHQLSFNVKILSNLFFISIKFTAFKIGFFGVLKHFLLPKRMEDYEEIKKLLEENNQAHVLKYWNELSEEQQKEFLLHLKSFNFKDACMLWDKIQENEKTDKEDNNDILPVEAQVEKDFSNDDIEEYRTVGLEEIGNGKVAVIVLAGGQGTRLGMSYPKGMCPTGIPSGKTLFQLQAERILRLQEIVKERIGKESIIYWYFMTSEPTHMLTEKFLEQNQYFKLKKENVKLFKQGLVPCFDMEGKFILEEKDGIALSPDGNGGLYKALKQHGILDDMDEKGIKFVHVHSVDNILIKVADPVFIGKCIKDKVDCGFKVIKKIDPNEPLGVVVRVNNKLKVVEYSELPINMATLEHPSGNGLLFNSGNICNHFFTVDFLKLIVDEHEKDLKVHRANKIITQIGPDGDKIRPIQPNCIKVEKFIFDVISYSQNFLAWQTERVEEFSPIKNSDLSKKDCFNTAKIDLLSLHKSWVEKKGGICKGIGLEVSPLASYGGEGLEFVKGKEFCEEDVIFSKAEKQNS</sequence>
<dbReference type="InterPro" id="IPR029044">
    <property type="entry name" value="Nucleotide-diphossugar_trans"/>
</dbReference>
<comment type="catalytic activity">
    <reaction evidence="6">
        <text>N-acetyl-alpha-D-glucosamine 1-phosphate + UTP + H(+) = UDP-N-acetyl-alpha-D-glucosamine + diphosphate</text>
        <dbReference type="Rhea" id="RHEA:13509"/>
        <dbReference type="ChEBI" id="CHEBI:15378"/>
        <dbReference type="ChEBI" id="CHEBI:33019"/>
        <dbReference type="ChEBI" id="CHEBI:46398"/>
        <dbReference type="ChEBI" id="CHEBI:57705"/>
        <dbReference type="ChEBI" id="CHEBI:57776"/>
        <dbReference type="EC" id="2.7.7.23"/>
    </reaction>
</comment>
<dbReference type="GeneID" id="115875915"/>
<dbReference type="Proteomes" id="UP000504635">
    <property type="component" value="Unplaced"/>
</dbReference>
<reference evidence="9" key="1">
    <citation type="submission" date="2025-08" db="UniProtKB">
        <authorList>
            <consortium name="RefSeq"/>
        </authorList>
    </citation>
    <scope>IDENTIFICATION</scope>
    <source>
        <tissue evidence="9">Gonads</tissue>
    </source>
</reference>
<comment type="pathway">
    <text evidence="1">Nucleotide-sugar biosynthesis; UDP-N-acetyl-alpha-D-glucosamine biosynthesis; UDP-N-acetyl-alpha-D-glucosamine from N-acetyl-alpha-D-glucosamine 1-phosphate: step 1/1.</text>
</comment>
<dbReference type="InParanoid" id="A0A6J2X7Y8"/>
<evidence type="ECO:0000256" key="1">
    <source>
        <dbReference type="ARBA" id="ARBA00005208"/>
    </source>
</evidence>
<dbReference type="KEGG" id="soy:115875915"/>
<dbReference type="Pfam" id="PF01704">
    <property type="entry name" value="UDPGP"/>
    <property type="match status" value="1"/>
</dbReference>
<dbReference type="OrthoDB" id="532420at2759"/>
<evidence type="ECO:0000256" key="6">
    <source>
        <dbReference type="ARBA" id="ARBA00048493"/>
    </source>
</evidence>
<feature type="transmembrane region" description="Helical" evidence="7">
    <location>
        <begin position="12"/>
        <end position="34"/>
    </location>
</feature>
<evidence type="ECO:0000256" key="5">
    <source>
        <dbReference type="ARBA" id="ARBA00022695"/>
    </source>
</evidence>
<accession>A0A6J2X7Y8</accession>
<keyword evidence="7" id="KW-1133">Transmembrane helix</keyword>
<dbReference type="InterPro" id="IPR039741">
    <property type="entry name" value="UDP-sugar_pyrophosphorylase"/>
</dbReference>
<dbReference type="PANTHER" id="PTHR11952:SF2">
    <property type="entry name" value="LD24639P"/>
    <property type="match status" value="1"/>
</dbReference>